<keyword evidence="1" id="KW-0812">Transmembrane</keyword>
<keyword evidence="1" id="KW-1133">Transmembrane helix</keyword>
<comment type="caution">
    <text evidence="2">The sequence shown here is derived from an EMBL/GenBank/DDBJ whole genome shotgun (WGS) entry which is preliminary data.</text>
</comment>
<organism evidence="2 3">
    <name type="scientific">Leucobacter manosquensis</name>
    <dbReference type="NCBI Taxonomy" id="2810611"/>
    <lineage>
        <taxon>Bacteria</taxon>
        <taxon>Bacillati</taxon>
        <taxon>Actinomycetota</taxon>
        <taxon>Actinomycetes</taxon>
        <taxon>Micrococcales</taxon>
        <taxon>Microbacteriaceae</taxon>
        <taxon>Leucobacter</taxon>
    </lineage>
</organism>
<accession>A0ABS5M4J7</accession>
<evidence type="ECO:0000313" key="3">
    <source>
        <dbReference type="Proteomes" id="UP000811492"/>
    </source>
</evidence>
<dbReference type="Proteomes" id="UP000811492">
    <property type="component" value="Unassembled WGS sequence"/>
</dbReference>
<proteinExistence type="predicted"/>
<name>A0ABS5M4J7_9MICO</name>
<evidence type="ECO:0000313" key="2">
    <source>
        <dbReference type="EMBL" id="MBS3181910.1"/>
    </source>
</evidence>
<keyword evidence="1" id="KW-0472">Membrane</keyword>
<protein>
    <recommendedName>
        <fullName evidence="4">Alkaline shock response membrane anchor protein AmaP</fullName>
    </recommendedName>
</protein>
<evidence type="ECO:0000256" key="1">
    <source>
        <dbReference type="SAM" id="Phobius"/>
    </source>
</evidence>
<feature type="transmembrane region" description="Helical" evidence="1">
    <location>
        <begin position="68"/>
        <end position="91"/>
    </location>
</feature>
<feature type="transmembrane region" description="Helical" evidence="1">
    <location>
        <begin position="12"/>
        <end position="33"/>
    </location>
</feature>
<gene>
    <name evidence="2" type="ORF">JSQ98_06825</name>
</gene>
<evidence type="ECO:0008006" key="4">
    <source>
        <dbReference type="Google" id="ProtNLM"/>
    </source>
</evidence>
<dbReference type="RefSeq" id="WP_211648929.1">
    <property type="nucleotide sequence ID" value="NZ_JAFEVO010000001.1"/>
</dbReference>
<keyword evidence="3" id="KW-1185">Reference proteome</keyword>
<sequence length="205" mass="21474">MNATNRGLNRSILFGAGIVLVAVGAAAVAPALWSRFADAWLQGADAATAWMHEADETTRLNESTPVSWFALAVLAVLLAVVVVACVIVARLGGGKSRTVIRQEAGDGAQGAVTVGHGFAVDAFTHALAGRPEILSFRVAARKVRGADVLHVSVTPRQQASPREVAETIGQLTENLSMLLGRETPTLVTIRSGMRSRLSADGARVQ</sequence>
<reference evidence="2 3" key="1">
    <citation type="submission" date="2021-02" db="EMBL/GenBank/DDBJ databases">
        <title>Draft genome and description of Leucobacter sp nov strain Marseille-Q4368.</title>
        <authorList>
            <person name="Boxberger M."/>
            <person name="La Scola B."/>
        </authorList>
    </citation>
    <scope>NUCLEOTIDE SEQUENCE [LARGE SCALE GENOMIC DNA]</scope>
    <source>
        <strain evidence="2 3">Marseille-Q4368</strain>
    </source>
</reference>
<dbReference type="EMBL" id="JAFEVO010000001">
    <property type="protein sequence ID" value="MBS3181910.1"/>
    <property type="molecule type" value="Genomic_DNA"/>
</dbReference>